<gene>
    <name evidence="1" type="ORF">GX50_08988</name>
</gene>
<organism evidence="1 2">
    <name type="scientific">[Emmonsia] crescens</name>
    <dbReference type="NCBI Taxonomy" id="73230"/>
    <lineage>
        <taxon>Eukaryota</taxon>
        <taxon>Fungi</taxon>
        <taxon>Dikarya</taxon>
        <taxon>Ascomycota</taxon>
        <taxon>Pezizomycotina</taxon>
        <taxon>Eurotiomycetes</taxon>
        <taxon>Eurotiomycetidae</taxon>
        <taxon>Onygenales</taxon>
        <taxon>Ajellomycetaceae</taxon>
        <taxon>Emergomyces</taxon>
    </lineage>
</organism>
<dbReference type="AlphaFoldDB" id="A0A2B7YRC9"/>
<proteinExistence type="predicted"/>
<sequence length="44" mass="4844">SPLFQGSQPPNGSIWNMTKLILREATVATSATNNKYSVQRHGDK</sequence>
<keyword evidence="2" id="KW-1185">Reference proteome</keyword>
<dbReference type="EMBL" id="PDND01001012">
    <property type="protein sequence ID" value="PGH23177.1"/>
    <property type="molecule type" value="Genomic_DNA"/>
</dbReference>
<reference evidence="1 2" key="1">
    <citation type="submission" date="2017-10" db="EMBL/GenBank/DDBJ databases">
        <title>Comparative genomics in systemic dimorphic fungi from Ajellomycetaceae.</title>
        <authorList>
            <person name="Munoz J.F."/>
            <person name="Mcewen J.G."/>
            <person name="Clay O.K."/>
            <person name="Cuomo C.A."/>
        </authorList>
    </citation>
    <scope>NUCLEOTIDE SEQUENCE [LARGE SCALE GENOMIC DNA]</scope>
    <source>
        <strain evidence="1 2">UAMH4076</strain>
    </source>
</reference>
<comment type="caution">
    <text evidence="1">The sequence shown here is derived from an EMBL/GenBank/DDBJ whole genome shotgun (WGS) entry which is preliminary data.</text>
</comment>
<accession>A0A2B7YRC9</accession>
<dbReference type="Proteomes" id="UP000226031">
    <property type="component" value="Unassembled WGS sequence"/>
</dbReference>
<evidence type="ECO:0000313" key="2">
    <source>
        <dbReference type="Proteomes" id="UP000226031"/>
    </source>
</evidence>
<evidence type="ECO:0000313" key="1">
    <source>
        <dbReference type="EMBL" id="PGH23177.1"/>
    </source>
</evidence>
<name>A0A2B7YRC9_9EURO</name>
<protein>
    <submittedName>
        <fullName evidence="1">Uncharacterized protein</fullName>
    </submittedName>
</protein>
<feature type="non-terminal residue" evidence="1">
    <location>
        <position position="1"/>
    </location>
</feature>